<reference evidence="19" key="4">
    <citation type="submission" date="2025-09" db="UniProtKB">
        <authorList>
            <consortium name="Ensembl"/>
        </authorList>
    </citation>
    <scope>IDENTIFICATION</scope>
</reference>
<dbReference type="PROSITE" id="PS00279">
    <property type="entry name" value="MACPF_1"/>
    <property type="match status" value="1"/>
</dbReference>
<keyword evidence="17" id="KW-0732">Signal</keyword>
<dbReference type="Pfam" id="PF00057">
    <property type="entry name" value="Ldl_recept_a"/>
    <property type="match status" value="1"/>
</dbReference>
<feature type="chain" id="PRO_5003578063" description="MACPF domain-containing protein" evidence="17">
    <location>
        <begin position="20"/>
        <end position="509"/>
    </location>
</feature>
<evidence type="ECO:0000256" key="6">
    <source>
        <dbReference type="ARBA" id="ARBA00022537"/>
    </source>
</evidence>
<evidence type="ECO:0000256" key="10">
    <source>
        <dbReference type="ARBA" id="ARBA00022875"/>
    </source>
</evidence>
<evidence type="ECO:0000256" key="14">
    <source>
        <dbReference type="ARBA" id="ARBA00023180"/>
    </source>
</evidence>
<keyword evidence="9" id="KW-0391">Immunity</keyword>
<feature type="domain" description="MACPF" evidence="18">
    <location>
        <begin position="139"/>
        <end position="479"/>
    </location>
</feature>
<dbReference type="Gene3D" id="2.20.100.10">
    <property type="entry name" value="Thrombospondin type-1 (TSP1) repeat"/>
    <property type="match status" value="1"/>
</dbReference>
<dbReference type="CDD" id="cd00112">
    <property type="entry name" value="LDLa"/>
    <property type="match status" value="1"/>
</dbReference>
<keyword evidence="20" id="KW-1185">Reference proteome</keyword>
<dbReference type="SUPFAM" id="SSF82895">
    <property type="entry name" value="TSP-1 type 1 repeat"/>
    <property type="match status" value="1"/>
</dbReference>
<dbReference type="GO" id="GO:0044218">
    <property type="term" value="C:other organism cell membrane"/>
    <property type="evidence" value="ECO:0007669"/>
    <property type="project" value="UniProtKB-KW"/>
</dbReference>
<reference evidence="19" key="2">
    <citation type="journal article" date="2008" name="Genome Biol.">
        <title>Improved genome assembly and evidence-based global gene model set for the chordate Ciona intestinalis: new insight into intron and operon populations.</title>
        <authorList>
            <person name="Satou Y."/>
            <person name="Mineta K."/>
            <person name="Ogasawara M."/>
            <person name="Sasakura Y."/>
            <person name="Shoguchi E."/>
            <person name="Ueno K."/>
            <person name="Yamada L."/>
            <person name="Matsumoto J."/>
            <person name="Wasserscheid J."/>
            <person name="Dewar K."/>
            <person name="Wiley G.B."/>
            <person name="Macmil S.L."/>
            <person name="Roe B.A."/>
            <person name="Zeller R.W."/>
            <person name="Hastings K.E."/>
            <person name="Lemaire P."/>
            <person name="Lindquist E."/>
            <person name="Endo T."/>
            <person name="Hotta K."/>
            <person name="Inaba K."/>
        </authorList>
    </citation>
    <scope>NUCLEOTIDE SEQUENCE [LARGE SCALE GENOMIC DNA]</scope>
    <source>
        <strain evidence="19">wild type</strain>
    </source>
</reference>
<dbReference type="PANTHER" id="PTHR45742">
    <property type="entry name" value="COMPLEMENT COMPONENT C6"/>
    <property type="match status" value="1"/>
</dbReference>
<dbReference type="Pfam" id="PF01823">
    <property type="entry name" value="MACPF"/>
    <property type="match status" value="1"/>
</dbReference>
<name>H2XP60_CIOIN</name>
<dbReference type="GO" id="GO:0045087">
    <property type="term" value="P:innate immune response"/>
    <property type="evidence" value="ECO:0007669"/>
    <property type="project" value="UniProtKB-KW"/>
</dbReference>
<organism evidence="19 20">
    <name type="scientific">Ciona intestinalis</name>
    <name type="common">Transparent sea squirt</name>
    <name type="synonym">Ascidia intestinalis</name>
    <dbReference type="NCBI Taxonomy" id="7719"/>
    <lineage>
        <taxon>Eukaryota</taxon>
        <taxon>Metazoa</taxon>
        <taxon>Chordata</taxon>
        <taxon>Tunicata</taxon>
        <taxon>Ascidiacea</taxon>
        <taxon>Phlebobranchia</taxon>
        <taxon>Cionidae</taxon>
        <taxon>Ciona</taxon>
    </lineage>
</organism>
<feature type="disulfide bond" evidence="16">
    <location>
        <begin position="121"/>
        <end position="136"/>
    </location>
</feature>
<comment type="similarity">
    <text evidence="3">Belongs to the complement C6/C7/C8/C9 family.</text>
</comment>
<dbReference type="STRING" id="7719.ENSCINP00000031443"/>
<reference evidence="19" key="3">
    <citation type="submission" date="2025-08" db="UniProtKB">
        <authorList>
            <consortium name="Ensembl"/>
        </authorList>
    </citation>
    <scope>IDENTIFICATION</scope>
</reference>
<dbReference type="GO" id="GO:0005579">
    <property type="term" value="C:membrane attack complex"/>
    <property type="evidence" value="ECO:0007669"/>
    <property type="project" value="UniProtKB-KW"/>
</dbReference>
<dbReference type="InterPro" id="IPR001862">
    <property type="entry name" value="MAC_perforin"/>
</dbReference>
<dbReference type="InterPro" id="IPR036383">
    <property type="entry name" value="TSP1_rpt_sf"/>
</dbReference>
<evidence type="ECO:0000313" key="20">
    <source>
        <dbReference type="Proteomes" id="UP000008144"/>
    </source>
</evidence>
<evidence type="ECO:0000256" key="5">
    <source>
        <dbReference type="ARBA" id="ARBA00022536"/>
    </source>
</evidence>
<dbReference type="InterPro" id="IPR002172">
    <property type="entry name" value="LDrepeatLR_classA_rpt"/>
</dbReference>
<dbReference type="HOGENOM" id="CLU_032453_1_0_1"/>
<evidence type="ECO:0000256" key="13">
    <source>
        <dbReference type="ARBA" id="ARBA00023157"/>
    </source>
</evidence>
<sequence>MFNYCFYILLLLLLKVSDNSRNNILQAAKETRDCMPPCATDCEWNFWSKYGKCGCKSKEQLRHRTVKQPSLFGGKSCDGAEEDSIPCKEPSKQCKNKKKKCGKKKFACKAGTSCIKNALVCNGDADCVDSSDELKCKKVKLTCGKETYPLIPNIQIVGGAFDITTLARSSEVLDNSLFNGVCNNVYSPDHKKHFRKPYNVASFSYQVNQTHFLHYSIFNCHQNPLTAKRACRNMQTARQSVSIYTFIKMTQMSQLVGHAAGGDNAKLEKMIKDGYSDDYKYFSVKTVITVAMFQMRDDNLLLNEDFEEDLNELHSWYDKVEYLRLLEKYGTHYYTEGTLGGQYKFIYKFRKADLVKADLTDTEQRQCLEDDAKIKLLGADVDINDRCNFNSKSFTNNAVQSVSFVDGGEANAVSSLSVNSDEKSLTEWTNSVIMHPAIVEYKIAPLSQLIDSRIIQGKKKKANMETALLHFMKKFEPIRCNSFNAGKVVKDGRECVCLCPAGLYGAGCE</sequence>
<feature type="signal peptide" evidence="17">
    <location>
        <begin position="1"/>
        <end position="19"/>
    </location>
</feature>
<evidence type="ECO:0000256" key="7">
    <source>
        <dbReference type="ARBA" id="ARBA00022588"/>
    </source>
</evidence>
<keyword evidence="12" id="KW-0472">Membrane</keyword>
<evidence type="ECO:0000256" key="2">
    <source>
        <dbReference type="ARBA" id="ARBA00004613"/>
    </source>
</evidence>
<keyword evidence="10" id="KW-0180">Complement pathway</keyword>
<dbReference type="Ensembl" id="ENSCINT00000030323.1">
    <property type="protein sequence ID" value="ENSCINP00000031443.1"/>
    <property type="gene ID" value="ENSCING00000025026.1"/>
</dbReference>
<dbReference type="InterPro" id="IPR000884">
    <property type="entry name" value="TSP1_rpt"/>
</dbReference>
<dbReference type="PROSITE" id="PS01209">
    <property type="entry name" value="LDLRA_1"/>
    <property type="match status" value="1"/>
</dbReference>
<keyword evidence="11" id="KW-0473">Membrane attack complex</keyword>
<dbReference type="InterPro" id="IPR036055">
    <property type="entry name" value="LDL_receptor-like_sf"/>
</dbReference>
<dbReference type="Proteomes" id="UP000008144">
    <property type="component" value="Chromosome 1"/>
</dbReference>
<dbReference type="InterPro" id="IPR020864">
    <property type="entry name" value="MACPF"/>
</dbReference>
<dbReference type="InterPro" id="IPR020863">
    <property type="entry name" value="MACPF_CS"/>
</dbReference>
<evidence type="ECO:0000313" key="19">
    <source>
        <dbReference type="Ensembl" id="ENSCINP00000031443.1"/>
    </source>
</evidence>
<keyword evidence="8" id="KW-0204">Cytolysis</keyword>
<dbReference type="OMA" id="DSIPCKE"/>
<dbReference type="PRINTS" id="PR00764">
    <property type="entry name" value="COMPLEMENTC9"/>
</dbReference>
<dbReference type="GO" id="GO:0031640">
    <property type="term" value="P:killing of cells of another organism"/>
    <property type="evidence" value="ECO:0007669"/>
    <property type="project" value="UniProtKB-KW"/>
</dbReference>
<dbReference type="SUPFAM" id="SSF57424">
    <property type="entry name" value="LDL receptor-like module"/>
    <property type="match status" value="1"/>
</dbReference>
<evidence type="ECO:0000256" key="9">
    <source>
        <dbReference type="ARBA" id="ARBA00022859"/>
    </source>
</evidence>
<proteinExistence type="inferred from homology"/>
<evidence type="ECO:0000256" key="3">
    <source>
        <dbReference type="ARBA" id="ARBA00009214"/>
    </source>
</evidence>
<accession>H2XP60</accession>
<evidence type="ECO:0000256" key="4">
    <source>
        <dbReference type="ARBA" id="ARBA00022525"/>
    </source>
</evidence>
<dbReference type="SMART" id="SM00457">
    <property type="entry name" value="MACPF"/>
    <property type="match status" value="1"/>
</dbReference>
<dbReference type="Gene3D" id="4.10.400.10">
    <property type="entry name" value="Low-density Lipoprotein Receptor"/>
    <property type="match status" value="1"/>
</dbReference>
<dbReference type="GO" id="GO:0005615">
    <property type="term" value="C:extracellular space"/>
    <property type="evidence" value="ECO:0000318"/>
    <property type="project" value="GO_Central"/>
</dbReference>
<keyword evidence="5" id="KW-0245">EGF-like domain</keyword>
<dbReference type="InParanoid" id="H2XP60"/>
<comment type="caution">
    <text evidence="16">Lacks conserved residue(s) required for the propagation of feature annotation.</text>
</comment>
<dbReference type="EMBL" id="EAAA01000296">
    <property type="status" value="NOT_ANNOTATED_CDS"/>
    <property type="molecule type" value="Genomic_DNA"/>
</dbReference>
<keyword evidence="7" id="KW-0399">Innate immunity</keyword>
<evidence type="ECO:0000256" key="16">
    <source>
        <dbReference type="PROSITE-ProRule" id="PRU00124"/>
    </source>
</evidence>
<dbReference type="PROSITE" id="PS50068">
    <property type="entry name" value="LDLRA_2"/>
    <property type="match status" value="1"/>
</dbReference>
<keyword evidence="15" id="KW-1053">Target membrane</keyword>
<keyword evidence="14" id="KW-0325">Glycoprotein</keyword>
<dbReference type="SMART" id="SM00192">
    <property type="entry name" value="LDLa"/>
    <property type="match status" value="1"/>
</dbReference>
<protein>
    <recommendedName>
        <fullName evidence="18">MACPF domain-containing protein</fullName>
    </recommendedName>
</protein>
<dbReference type="PANTHER" id="PTHR45742:SF8">
    <property type="entry name" value="FLOCCULATION PROTEIN FLO11"/>
    <property type="match status" value="1"/>
</dbReference>
<keyword evidence="4" id="KW-0964">Secreted</keyword>
<evidence type="ECO:0000256" key="15">
    <source>
        <dbReference type="ARBA" id="ARBA00023298"/>
    </source>
</evidence>
<evidence type="ECO:0000259" key="18">
    <source>
        <dbReference type="PROSITE" id="PS51412"/>
    </source>
</evidence>
<comment type="subcellular location">
    <subcellularLocation>
        <location evidence="2">Secreted</location>
    </subcellularLocation>
    <subcellularLocation>
        <location evidence="1">Target cell membrane</location>
    </subcellularLocation>
</comment>
<keyword evidence="13 16" id="KW-1015">Disulfide bond</keyword>
<dbReference type="AlphaFoldDB" id="H2XP60"/>
<evidence type="ECO:0000256" key="8">
    <source>
        <dbReference type="ARBA" id="ARBA00022852"/>
    </source>
</evidence>
<evidence type="ECO:0000256" key="17">
    <source>
        <dbReference type="SAM" id="SignalP"/>
    </source>
</evidence>
<evidence type="ECO:0000256" key="11">
    <source>
        <dbReference type="ARBA" id="ARBA00023058"/>
    </source>
</evidence>
<keyword evidence="6" id="KW-1052">Target cell membrane</keyword>
<dbReference type="PROSITE" id="PS51412">
    <property type="entry name" value="MACPF_2"/>
    <property type="match status" value="1"/>
</dbReference>
<dbReference type="InterPro" id="IPR023415">
    <property type="entry name" value="LDLR_class-A_CS"/>
</dbReference>
<reference evidence="20" key="1">
    <citation type="journal article" date="2002" name="Science">
        <title>The draft genome of Ciona intestinalis: insights into chordate and vertebrate origins.</title>
        <authorList>
            <person name="Dehal P."/>
            <person name="Satou Y."/>
            <person name="Campbell R.K."/>
            <person name="Chapman J."/>
            <person name="Degnan B."/>
            <person name="De Tomaso A."/>
            <person name="Davidson B."/>
            <person name="Di Gregorio A."/>
            <person name="Gelpke M."/>
            <person name="Goodstein D.M."/>
            <person name="Harafuji N."/>
            <person name="Hastings K.E."/>
            <person name="Ho I."/>
            <person name="Hotta K."/>
            <person name="Huang W."/>
            <person name="Kawashima T."/>
            <person name="Lemaire P."/>
            <person name="Martinez D."/>
            <person name="Meinertzhagen I.A."/>
            <person name="Necula S."/>
            <person name="Nonaka M."/>
            <person name="Putnam N."/>
            <person name="Rash S."/>
            <person name="Saiga H."/>
            <person name="Satake M."/>
            <person name="Terry A."/>
            <person name="Yamada L."/>
            <person name="Wang H.G."/>
            <person name="Awazu S."/>
            <person name="Azumi K."/>
            <person name="Boore J."/>
            <person name="Branno M."/>
            <person name="Chin-Bow S."/>
            <person name="DeSantis R."/>
            <person name="Doyle S."/>
            <person name="Francino P."/>
            <person name="Keys D.N."/>
            <person name="Haga S."/>
            <person name="Hayashi H."/>
            <person name="Hino K."/>
            <person name="Imai K.S."/>
            <person name="Inaba K."/>
            <person name="Kano S."/>
            <person name="Kobayashi K."/>
            <person name="Kobayashi M."/>
            <person name="Lee B.I."/>
            <person name="Makabe K.W."/>
            <person name="Manohar C."/>
            <person name="Matassi G."/>
            <person name="Medina M."/>
            <person name="Mochizuki Y."/>
            <person name="Mount S."/>
            <person name="Morishita T."/>
            <person name="Miura S."/>
            <person name="Nakayama A."/>
            <person name="Nishizaka S."/>
            <person name="Nomoto H."/>
            <person name="Ohta F."/>
            <person name="Oishi K."/>
            <person name="Rigoutsos I."/>
            <person name="Sano M."/>
            <person name="Sasaki A."/>
            <person name="Sasakura Y."/>
            <person name="Shoguchi E."/>
            <person name="Shin-i T."/>
            <person name="Spagnuolo A."/>
            <person name="Stainier D."/>
            <person name="Suzuki M.M."/>
            <person name="Tassy O."/>
            <person name="Takatori N."/>
            <person name="Tokuoka M."/>
            <person name="Yagi K."/>
            <person name="Yoshizaki F."/>
            <person name="Wada S."/>
            <person name="Zhang C."/>
            <person name="Hyatt P.D."/>
            <person name="Larimer F."/>
            <person name="Detter C."/>
            <person name="Doggett N."/>
            <person name="Glavina T."/>
            <person name="Hawkins T."/>
            <person name="Richardson P."/>
            <person name="Lucas S."/>
            <person name="Kohara Y."/>
            <person name="Levine M."/>
            <person name="Satoh N."/>
            <person name="Rokhsar D.S."/>
        </authorList>
    </citation>
    <scope>NUCLEOTIDE SEQUENCE [LARGE SCALE GENOMIC DNA]</scope>
</reference>
<evidence type="ECO:0000256" key="12">
    <source>
        <dbReference type="ARBA" id="ARBA00023136"/>
    </source>
</evidence>
<dbReference type="GeneTree" id="ENSGT00940000156814"/>
<dbReference type="PROSITE" id="PS50092">
    <property type="entry name" value="TSP1"/>
    <property type="match status" value="1"/>
</dbReference>
<evidence type="ECO:0000256" key="1">
    <source>
        <dbReference type="ARBA" id="ARBA00004175"/>
    </source>
</evidence>